<feature type="non-terminal residue" evidence="2">
    <location>
        <position position="1"/>
    </location>
</feature>
<sequence length="182" mass="18792">QLGFTALEGLLLSLPEYFNVSGAQEMLFVSLTDTDTKSGVDTLNSPTQHGTQDKLATQGEETSSEPATTASSPVISLEADASAAGSSENGSEPELLKLCPDDLLDRPIPSGVPSPVIRPEVSPVAGSVTAETTDLMQFDQSDCVAGSSLAAVSAKLFDSVTTSAAPRAKRRIAALFPVPLAQ</sequence>
<evidence type="ECO:0000256" key="1">
    <source>
        <dbReference type="SAM" id="MobiDB-lite"/>
    </source>
</evidence>
<reference evidence="2" key="1">
    <citation type="journal article" date="2017" name="Front. Cell. Infect. Microbiol.">
        <title>The Distinct Transcriptional Response of the Midgut of Amblyomma sculptum and Amblyomma aureolatum Ticks to Rickettsia rickettsii Correlates to Their Differences in Susceptibility to Infection.</title>
        <authorList>
            <person name="Martins L.A."/>
            <person name="Galletti M.F.B.M."/>
            <person name="Ribeiro J.M."/>
            <person name="Fujita A."/>
            <person name="Costa F.B."/>
            <person name="Labruna M.B."/>
            <person name="Daffre S."/>
            <person name="Fogaca A.C."/>
        </authorList>
    </citation>
    <scope>NUCLEOTIDE SEQUENCE</scope>
</reference>
<name>A0A1E1WX84_9ACAR</name>
<dbReference type="EMBL" id="GFAC01007600">
    <property type="protein sequence ID" value="JAT91588.1"/>
    <property type="molecule type" value="mRNA"/>
</dbReference>
<feature type="region of interest" description="Disordered" evidence="1">
    <location>
        <begin position="39"/>
        <end position="96"/>
    </location>
</feature>
<protein>
    <submittedName>
        <fullName evidence="2">Uncharacterized protein</fullName>
    </submittedName>
</protein>
<feature type="compositionally biased region" description="Low complexity" evidence="1">
    <location>
        <begin position="60"/>
        <end position="93"/>
    </location>
</feature>
<organism evidence="2">
    <name type="scientific">Amblyomma aureolatum</name>
    <dbReference type="NCBI Taxonomy" id="187763"/>
    <lineage>
        <taxon>Eukaryota</taxon>
        <taxon>Metazoa</taxon>
        <taxon>Ecdysozoa</taxon>
        <taxon>Arthropoda</taxon>
        <taxon>Chelicerata</taxon>
        <taxon>Arachnida</taxon>
        <taxon>Acari</taxon>
        <taxon>Parasitiformes</taxon>
        <taxon>Ixodida</taxon>
        <taxon>Ixodoidea</taxon>
        <taxon>Ixodidae</taxon>
        <taxon>Amblyomminae</taxon>
        <taxon>Amblyomma</taxon>
    </lineage>
</organism>
<accession>A0A1E1WX84</accession>
<dbReference type="AlphaFoldDB" id="A0A1E1WX84"/>
<evidence type="ECO:0000313" key="2">
    <source>
        <dbReference type="EMBL" id="JAT91588.1"/>
    </source>
</evidence>
<proteinExistence type="evidence at transcript level"/>
<feature type="compositionally biased region" description="Polar residues" evidence="1">
    <location>
        <begin position="39"/>
        <end position="50"/>
    </location>
</feature>